<feature type="region of interest" description="Disordered" evidence="1">
    <location>
        <begin position="1"/>
        <end position="21"/>
    </location>
</feature>
<proteinExistence type="predicted"/>
<sequence>MHSYARVSQPPNSHLYCPLGSPAPTRSPAPFRSRRFPPLPAVFQPTLRALGTHLPPGRGGAMSHHPACTVRLAPRRPHRSPAPFRSPPLPAAFQPALHALGTHPSPGRGGHRSASRRFPPFSSPPCVRIYRWAEVGRCPTILPVYSDRLPGAHAARQRRSTFRRFPARPARARELPIAGQRWGHVPPSCMYAQIGSTPHVPRPTTLFGLYHHSTTSPSPIRPHRVLQFSLPSPSYLQPSPT</sequence>
<name>A0AAD6X2E0_9AGAR</name>
<gene>
    <name evidence="2" type="ORF">C8F04DRAFT_1257963</name>
</gene>
<protein>
    <submittedName>
        <fullName evidence="2">Uncharacterized protein</fullName>
    </submittedName>
</protein>
<evidence type="ECO:0000313" key="2">
    <source>
        <dbReference type="EMBL" id="KAJ7036398.1"/>
    </source>
</evidence>
<organism evidence="2 3">
    <name type="scientific">Mycena alexandri</name>
    <dbReference type="NCBI Taxonomy" id="1745969"/>
    <lineage>
        <taxon>Eukaryota</taxon>
        <taxon>Fungi</taxon>
        <taxon>Dikarya</taxon>
        <taxon>Basidiomycota</taxon>
        <taxon>Agaricomycotina</taxon>
        <taxon>Agaricomycetes</taxon>
        <taxon>Agaricomycetidae</taxon>
        <taxon>Agaricales</taxon>
        <taxon>Marasmiineae</taxon>
        <taxon>Mycenaceae</taxon>
        <taxon>Mycena</taxon>
    </lineage>
</organism>
<comment type="caution">
    <text evidence="2">The sequence shown here is derived from an EMBL/GenBank/DDBJ whole genome shotgun (WGS) entry which is preliminary data.</text>
</comment>
<evidence type="ECO:0000256" key="1">
    <source>
        <dbReference type="SAM" id="MobiDB-lite"/>
    </source>
</evidence>
<keyword evidence="3" id="KW-1185">Reference proteome</keyword>
<dbReference type="AlphaFoldDB" id="A0AAD6X2E0"/>
<dbReference type="EMBL" id="JARJCM010000043">
    <property type="protein sequence ID" value="KAJ7036398.1"/>
    <property type="molecule type" value="Genomic_DNA"/>
</dbReference>
<dbReference type="Proteomes" id="UP001218188">
    <property type="component" value="Unassembled WGS sequence"/>
</dbReference>
<reference evidence="2" key="1">
    <citation type="submission" date="2023-03" db="EMBL/GenBank/DDBJ databases">
        <title>Massive genome expansion in bonnet fungi (Mycena s.s.) driven by repeated elements and novel gene families across ecological guilds.</title>
        <authorList>
            <consortium name="Lawrence Berkeley National Laboratory"/>
            <person name="Harder C.B."/>
            <person name="Miyauchi S."/>
            <person name="Viragh M."/>
            <person name="Kuo A."/>
            <person name="Thoen E."/>
            <person name="Andreopoulos B."/>
            <person name="Lu D."/>
            <person name="Skrede I."/>
            <person name="Drula E."/>
            <person name="Henrissat B."/>
            <person name="Morin E."/>
            <person name="Kohler A."/>
            <person name="Barry K."/>
            <person name="LaButti K."/>
            <person name="Morin E."/>
            <person name="Salamov A."/>
            <person name="Lipzen A."/>
            <person name="Mereny Z."/>
            <person name="Hegedus B."/>
            <person name="Baldrian P."/>
            <person name="Stursova M."/>
            <person name="Weitz H."/>
            <person name="Taylor A."/>
            <person name="Grigoriev I.V."/>
            <person name="Nagy L.G."/>
            <person name="Martin F."/>
            <person name="Kauserud H."/>
        </authorList>
    </citation>
    <scope>NUCLEOTIDE SEQUENCE</scope>
    <source>
        <strain evidence="2">CBHHK200</strain>
    </source>
</reference>
<evidence type="ECO:0000313" key="3">
    <source>
        <dbReference type="Proteomes" id="UP001218188"/>
    </source>
</evidence>
<accession>A0AAD6X2E0</accession>